<dbReference type="Gene3D" id="3.20.20.10">
    <property type="entry name" value="Alanine racemase"/>
    <property type="match status" value="1"/>
</dbReference>
<dbReference type="CDD" id="cd00430">
    <property type="entry name" value="PLPDE_III_AR"/>
    <property type="match status" value="1"/>
</dbReference>
<dbReference type="GO" id="GO:0005829">
    <property type="term" value="C:cytosol"/>
    <property type="evidence" value="ECO:0007669"/>
    <property type="project" value="TreeGrafter"/>
</dbReference>
<dbReference type="SUPFAM" id="SSF50621">
    <property type="entry name" value="Alanine racemase C-terminal domain-like"/>
    <property type="match status" value="1"/>
</dbReference>
<dbReference type="InterPro" id="IPR020622">
    <property type="entry name" value="Ala_racemase_pyridoxalP-BS"/>
</dbReference>
<name>A0A919YME1_9BACL</name>
<feature type="binding site" evidence="4 6">
    <location>
        <position position="148"/>
    </location>
    <ligand>
        <name>substrate</name>
    </ligand>
</feature>
<feature type="modified residue" description="N6-(pyridoxal phosphate)lysine" evidence="4 5">
    <location>
        <position position="49"/>
    </location>
</feature>
<dbReference type="RefSeq" id="WP_246563043.1">
    <property type="nucleotide sequence ID" value="NZ_BOSE01000001.1"/>
</dbReference>
<evidence type="ECO:0000256" key="4">
    <source>
        <dbReference type="HAMAP-Rule" id="MF_01201"/>
    </source>
</evidence>
<dbReference type="InterPro" id="IPR029066">
    <property type="entry name" value="PLP-binding_barrel"/>
</dbReference>
<evidence type="ECO:0000259" key="8">
    <source>
        <dbReference type="SMART" id="SM01005"/>
    </source>
</evidence>
<protein>
    <recommendedName>
        <fullName evidence="4">Alanine racemase</fullName>
        <ecNumber evidence="4">5.1.1.1</ecNumber>
    </recommendedName>
</protein>
<proteinExistence type="inferred from homology"/>
<dbReference type="PROSITE" id="PS00395">
    <property type="entry name" value="ALANINE_RACEMASE"/>
    <property type="match status" value="1"/>
</dbReference>
<accession>A0A919YME1</accession>
<comment type="pathway">
    <text evidence="4">Amino-acid biosynthesis; D-alanine biosynthesis; D-alanine from L-alanine: step 1/1.</text>
</comment>
<evidence type="ECO:0000256" key="6">
    <source>
        <dbReference type="PIRSR" id="PIRSR600821-52"/>
    </source>
</evidence>
<dbReference type="GO" id="GO:0008784">
    <property type="term" value="F:alanine racemase activity"/>
    <property type="evidence" value="ECO:0007669"/>
    <property type="project" value="UniProtKB-UniRule"/>
</dbReference>
<dbReference type="GO" id="GO:0009252">
    <property type="term" value="P:peptidoglycan biosynthetic process"/>
    <property type="evidence" value="ECO:0007669"/>
    <property type="project" value="TreeGrafter"/>
</dbReference>
<dbReference type="GO" id="GO:0030632">
    <property type="term" value="P:D-alanine biosynthetic process"/>
    <property type="evidence" value="ECO:0007669"/>
    <property type="project" value="UniProtKB-UniRule"/>
</dbReference>
<keyword evidence="3 4" id="KW-0413">Isomerase</keyword>
<evidence type="ECO:0000313" key="9">
    <source>
        <dbReference type="EMBL" id="GIP14729.1"/>
    </source>
</evidence>
<comment type="similarity">
    <text evidence="4">Belongs to the alanine racemase family.</text>
</comment>
<dbReference type="PRINTS" id="PR00992">
    <property type="entry name" value="ALARACEMASE"/>
</dbReference>
<dbReference type="SMART" id="SM01005">
    <property type="entry name" value="Ala_racemase_C"/>
    <property type="match status" value="1"/>
</dbReference>
<dbReference type="EMBL" id="BOSE01000001">
    <property type="protein sequence ID" value="GIP14729.1"/>
    <property type="molecule type" value="Genomic_DNA"/>
</dbReference>
<dbReference type="GO" id="GO:0030170">
    <property type="term" value="F:pyridoxal phosphate binding"/>
    <property type="evidence" value="ECO:0007669"/>
    <property type="project" value="UniProtKB-UniRule"/>
</dbReference>
<dbReference type="SUPFAM" id="SSF51419">
    <property type="entry name" value="PLP-binding barrel"/>
    <property type="match status" value="1"/>
</dbReference>
<organism evidence="9 10">
    <name type="scientific">Paenibacillus montaniterrae</name>
    <dbReference type="NCBI Taxonomy" id="429341"/>
    <lineage>
        <taxon>Bacteria</taxon>
        <taxon>Bacillati</taxon>
        <taxon>Bacillota</taxon>
        <taxon>Bacilli</taxon>
        <taxon>Bacillales</taxon>
        <taxon>Paenibacillaceae</taxon>
        <taxon>Paenibacillus</taxon>
    </lineage>
</organism>
<evidence type="ECO:0000313" key="10">
    <source>
        <dbReference type="Proteomes" id="UP000683139"/>
    </source>
</evidence>
<dbReference type="InterPro" id="IPR000821">
    <property type="entry name" value="Ala_racemase"/>
</dbReference>
<feature type="active site" description="Proton acceptor; specific for L-alanine" evidence="4">
    <location>
        <position position="276"/>
    </location>
</feature>
<dbReference type="EC" id="5.1.1.1" evidence="4"/>
<reference evidence="9" key="1">
    <citation type="submission" date="2021-03" db="EMBL/GenBank/DDBJ databases">
        <title>Antimicrobial resistance genes in bacteria isolated from Japanese honey, and their potential for conferring macrolide and lincosamide resistance in the American foulbrood pathogen Paenibacillus larvae.</title>
        <authorList>
            <person name="Okamoto M."/>
            <person name="Kumagai M."/>
            <person name="Kanamori H."/>
            <person name="Takamatsu D."/>
        </authorList>
    </citation>
    <scope>NUCLEOTIDE SEQUENCE</scope>
    <source>
        <strain evidence="9">J40TS1</strain>
    </source>
</reference>
<dbReference type="Proteomes" id="UP000683139">
    <property type="component" value="Unassembled WGS sequence"/>
</dbReference>
<dbReference type="InterPro" id="IPR009006">
    <property type="entry name" value="Ala_racemase/Decarboxylase_C"/>
</dbReference>
<feature type="binding site" evidence="4 6">
    <location>
        <position position="323"/>
    </location>
    <ligand>
        <name>substrate</name>
    </ligand>
</feature>
<dbReference type="InterPro" id="IPR011079">
    <property type="entry name" value="Ala_racemase_C"/>
</dbReference>
<dbReference type="PANTHER" id="PTHR30511">
    <property type="entry name" value="ALANINE RACEMASE"/>
    <property type="match status" value="1"/>
</dbReference>
<dbReference type="InterPro" id="IPR001608">
    <property type="entry name" value="Ala_racemase_N"/>
</dbReference>
<keyword evidence="2 4" id="KW-0663">Pyridoxal phosphate</keyword>
<gene>
    <name evidence="9" type="ORF">J40TS1_03710</name>
</gene>
<evidence type="ECO:0000256" key="2">
    <source>
        <dbReference type="ARBA" id="ARBA00022898"/>
    </source>
</evidence>
<dbReference type="Gene3D" id="2.40.37.10">
    <property type="entry name" value="Lyase, Ornithine Decarboxylase, Chain A, domain 1"/>
    <property type="match status" value="1"/>
</dbReference>
<dbReference type="FunFam" id="3.20.20.10:FF:000002">
    <property type="entry name" value="Alanine racemase"/>
    <property type="match status" value="1"/>
</dbReference>
<dbReference type="AlphaFoldDB" id="A0A919YME1"/>
<evidence type="ECO:0000256" key="1">
    <source>
        <dbReference type="ARBA" id="ARBA00001933"/>
    </source>
</evidence>
<comment type="function">
    <text evidence="4">Catalyzes the interconversion of L-alanine and D-alanine. May also act on other amino acids.</text>
</comment>
<keyword evidence="10" id="KW-1185">Reference proteome</keyword>
<comment type="cofactor">
    <cofactor evidence="1 4 5">
        <name>pyridoxal 5'-phosphate</name>
        <dbReference type="ChEBI" id="CHEBI:597326"/>
    </cofactor>
</comment>
<dbReference type="PANTHER" id="PTHR30511:SF0">
    <property type="entry name" value="ALANINE RACEMASE, CATABOLIC-RELATED"/>
    <property type="match status" value="1"/>
</dbReference>
<evidence type="ECO:0000256" key="3">
    <source>
        <dbReference type="ARBA" id="ARBA00023235"/>
    </source>
</evidence>
<evidence type="ECO:0000256" key="7">
    <source>
        <dbReference type="SAM" id="MobiDB-lite"/>
    </source>
</evidence>
<dbReference type="Pfam" id="PF00842">
    <property type="entry name" value="Ala_racemase_C"/>
    <property type="match status" value="1"/>
</dbReference>
<dbReference type="NCBIfam" id="TIGR00492">
    <property type="entry name" value="alr"/>
    <property type="match status" value="1"/>
</dbReference>
<comment type="caution">
    <text evidence="9">The sequence shown here is derived from an EMBL/GenBank/DDBJ whole genome shotgun (WGS) entry which is preliminary data.</text>
</comment>
<evidence type="ECO:0000256" key="5">
    <source>
        <dbReference type="PIRSR" id="PIRSR600821-50"/>
    </source>
</evidence>
<sequence length="397" mass="44450">MSQSRFKIYSHTAIEPDTWAEIDLMQIRENLLAIRNYLPASTKLMAVVKANAYGHGDVQTAKEAALAGADYLAVAFIEEAIRLRHAGLTLPILILTPIRPELTPLALEYDLMLTVTQASWFQEMRAYKPVHTKHKLQVHLKMDTGLGRIGIRTRQDWQELVPWLLAPDIVVDGFYTHFATAGHADTSYLEQQIQRFQDMKRWSSELPMPINHYHCAGSVAALRFPELSMDMVRIGAAMHGFYPKQHIQSLELKPAMSLHSRLLQTKRVNKGDYIGYDNAYQAQTEQWIGTVPIGYADGWTQRMQLTDVLVGGCRAKVIGKISMDQLMVQLPAYVPPGEKVTLIGGAGEESISIQELAEHIGSVPQEISSSITNRVTRTYKRSGGKTNERIPSKASAL</sequence>
<feature type="domain" description="Alanine racemase C-terminal" evidence="8">
    <location>
        <begin position="255"/>
        <end position="380"/>
    </location>
</feature>
<dbReference type="Pfam" id="PF01168">
    <property type="entry name" value="Ala_racemase_N"/>
    <property type="match status" value="1"/>
</dbReference>
<feature type="region of interest" description="Disordered" evidence="7">
    <location>
        <begin position="378"/>
        <end position="397"/>
    </location>
</feature>
<comment type="catalytic activity">
    <reaction evidence="4">
        <text>L-alanine = D-alanine</text>
        <dbReference type="Rhea" id="RHEA:20249"/>
        <dbReference type="ChEBI" id="CHEBI:57416"/>
        <dbReference type="ChEBI" id="CHEBI:57972"/>
        <dbReference type="EC" id="5.1.1.1"/>
    </reaction>
</comment>
<feature type="active site" description="Proton acceptor; specific for D-alanine" evidence="4">
    <location>
        <position position="49"/>
    </location>
</feature>
<dbReference type="HAMAP" id="MF_01201">
    <property type="entry name" value="Ala_racemase"/>
    <property type="match status" value="1"/>
</dbReference>